<dbReference type="EMBL" id="CP061800">
    <property type="protein sequence ID" value="QTA88120.1"/>
    <property type="molecule type" value="Genomic_DNA"/>
</dbReference>
<gene>
    <name evidence="1" type="ORF">dnm_041600</name>
</gene>
<reference evidence="1" key="1">
    <citation type="journal article" date="2021" name="Microb. Physiol.">
        <title>Proteogenomic Insights into the Physiology of Marine, Sulfate-Reducing, Filamentous Desulfonema limicola and Desulfonema magnum.</title>
        <authorList>
            <person name="Schnaars V."/>
            <person name="Wohlbrand L."/>
            <person name="Scheve S."/>
            <person name="Hinrichs C."/>
            <person name="Reinhardt R."/>
            <person name="Rabus R."/>
        </authorList>
    </citation>
    <scope>NUCLEOTIDE SEQUENCE</scope>
    <source>
        <strain evidence="1">4be13</strain>
    </source>
</reference>
<sequence>MLHLWDGFIFQRMRHSAFMRPDISRNLNLSLESAKKCQQIKK</sequence>
<name>A0A975BNE9_9BACT</name>
<evidence type="ECO:0000313" key="1">
    <source>
        <dbReference type="EMBL" id="QTA88120.1"/>
    </source>
</evidence>
<keyword evidence="2" id="KW-1185">Reference proteome</keyword>
<protein>
    <submittedName>
        <fullName evidence="1">Uncharacterized protein</fullName>
    </submittedName>
</protein>
<organism evidence="1 2">
    <name type="scientific">Desulfonema magnum</name>
    <dbReference type="NCBI Taxonomy" id="45655"/>
    <lineage>
        <taxon>Bacteria</taxon>
        <taxon>Pseudomonadati</taxon>
        <taxon>Thermodesulfobacteriota</taxon>
        <taxon>Desulfobacteria</taxon>
        <taxon>Desulfobacterales</taxon>
        <taxon>Desulfococcaceae</taxon>
        <taxon>Desulfonema</taxon>
    </lineage>
</organism>
<dbReference type="KEGG" id="dmm:dnm_041600"/>
<dbReference type="Proteomes" id="UP000663722">
    <property type="component" value="Chromosome"/>
</dbReference>
<accession>A0A975BNE9</accession>
<evidence type="ECO:0000313" key="2">
    <source>
        <dbReference type="Proteomes" id="UP000663722"/>
    </source>
</evidence>
<dbReference type="AlphaFoldDB" id="A0A975BNE9"/>
<proteinExistence type="predicted"/>